<dbReference type="InterPro" id="IPR000073">
    <property type="entry name" value="AB_hydrolase_1"/>
</dbReference>
<evidence type="ECO:0000313" key="3">
    <source>
        <dbReference type="Proteomes" id="UP001385809"/>
    </source>
</evidence>
<gene>
    <name evidence="2" type="ORF">WCD74_21945</name>
</gene>
<name>A0ABU8MTF2_9PSEU</name>
<dbReference type="PRINTS" id="PR00111">
    <property type="entry name" value="ABHYDROLASE"/>
</dbReference>
<dbReference type="SUPFAM" id="SSF53474">
    <property type="entry name" value="alpha/beta-Hydrolases"/>
    <property type="match status" value="1"/>
</dbReference>
<feature type="domain" description="AB hydrolase-1" evidence="1">
    <location>
        <begin position="30"/>
        <end position="257"/>
    </location>
</feature>
<dbReference type="PANTHER" id="PTHR43798:SF5">
    <property type="entry name" value="MONOACYLGLYCEROL LIPASE ABHD6"/>
    <property type="match status" value="1"/>
</dbReference>
<accession>A0ABU8MTF2</accession>
<dbReference type="EMBL" id="JBBEGN010000013">
    <property type="protein sequence ID" value="MEJ2870447.1"/>
    <property type="molecule type" value="Genomic_DNA"/>
</dbReference>
<dbReference type="Gene3D" id="3.40.50.1820">
    <property type="entry name" value="alpha/beta hydrolase"/>
    <property type="match status" value="1"/>
</dbReference>
<dbReference type="InterPro" id="IPR029058">
    <property type="entry name" value="AB_hydrolase_fold"/>
</dbReference>
<sequence length="272" mass="29369">MTSAAPGTDRTVTAGGLCLATRRRPGPQGPPLLLVHGLGGSMGSWEPLLEALPERDVVMIDTPGMGRSELPALPLSIGALADRIADAVRTLDLDVVDVLGFSHGGTVAQELAHRHPALVRRLVLVATVAGIPWLPPRLRAGLALLSTRRYHDRAAAERDLRLLAGGRTARDPEALRGIIDDRAANPPSTRGYRYLQIPVLWWSSHLWLHTLRCRTLVVAGRDDPVVRSVNASVLAARIADSRLALLPDAGHMLLFDESQRAARLLTEFLDAP</sequence>
<dbReference type="PANTHER" id="PTHR43798">
    <property type="entry name" value="MONOACYLGLYCEROL LIPASE"/>
    <property type="match status" value="1"/>
</dbReference>
<proteinExistence type="predicted"/>
<evidence type="ECO:0000313" key="2">
    <source>
        <dbReference type="EMBL" id="MEJ2870447.1"/>
    </source>
</evidence>
<dbReference type="GO" id="GO:0016787">
    <property type="term" value="F:hydrolase activity"/>
    <property type="evidence" value="ECO:0007669"/>
    <property type="project" value="UniProtKB-KW"/>
</dbReference>
<keyword evidence="3" id="KW-1185">Reference proteome</keyword>
<dbReference type="InterPro" id="IPR050266">
    <property type="entry name" value="AB_hydrolase_sf"/>
</dbReference>
<protein>
    <submittedName>
        <fullName evidence="2">Alpha/beta fold hydrolase</fullName>
    </submittedName>
</protein>
<comment type="caution">
    <text evidence="2">The sequence shown here is derived from an EMBL/GenBank/DDBJ whole genome shotgun (WGS) entry which is preliminary data.</text>
</comment>
<dbReference type="Proteomes" id="UP001385809">
    <property type="component" value="Unassembled WGS sequence"/>
</dbReference>
<evidence type="ECO:0000259" key="1">
    <source>
        <dbReference type="Pfam" id="PF00561"/>
    </source>
</evidence>
<keyword evidence="2" id="KW-0378">Hydrolase</keyword>
<organism evidence="2 3">
    <name type="scientific">Actinomycetospora aurantiaca</name>
    <dbReference type="NCBI Taxonomy" id="3129233"/>
    <lineage>
        <taxon>Bacteria</taxon>
        <taxon>Bacillati</taxon>
        <taxon>Actinomycetota</taxon>
        <taxon>Actinomycetes</taxon>
        <taxon>Pseudonocardiales</taxon>
        <taxon>Pseudonocardiaceae</taxon>
        <taxon>Actinomycetospora</taxon>
    </lineage>
</organism>
<reference evidence="2 3" key="1">
    <citation type="submission" date="2024-03" db="EMBL/GenBank/DDBJ databases">
        <title>Actinomycetospora sp. OC33-EN08, a novel actinomycete isolated from wild orchid (Aerides multiflora).</title>
        <authorList>
            <person name="Suriyachadkun C."/>
        </authorList>
    </citation>
    <scope>NUCLEOTIDE SEQUENCE [LARGE SCALE GENOMIC DNA]</scope>
    <source>
        <strain evidence="2 3">OC33-EN08</strain>
    </source>
</reference>
<dbReference type="RefSeq" id="WP_337697016.1">
    <property type="nucleotide sequence ID" value="NZ_JBBEGN010000013.1"/>
</dbReference>
<dbReference type="Pfam" id="PF00561">
    <property type="entry name" value="Abhydrolase_1"/>
    <property type="match status" value="1"/>
</dbReference>